<proteinExistence type="predicted"/>
<dbReference type="Proteomes" id="UP000799754">
    <property type="component" value="Unassembled WGS sequence"/>
</dbReference>
<name>A0ACB6SEP4_9PLEO</name>
<sequence length="59" mass="6616">MPTQPDDVLLSLQSSLRNALSTFGPNSTQYLNIKYMIDEYVAKLALENLSLSSPNEQQQ</sequence>
<dbReference type="EMBL" id="MU006703">
    <property type="protein sequence ID" value="KAF2631962.1"/>
    <property type="molecule type" value="Genomic_DNA"/>
</dbReference>
<gene>
    <name evidence="1" type="ORF">BU25DRAFT_136726</name>
</gene>
<comment type="caution">
    <text evidence="1">The sequence shown here is derived from an EMBL/GenBank/DDBJ whole genome shotgun (WGS) entry which is preliminary data.</text>
</comment>
<reference evidence="1" key="1">
    <citation type="journal article" date="2020" name="Stud. Mycol.">
        <title>101 Dothideomycetes genomes: a test case for predicting lifestyles and emergence of pathogens.</title>
        <authorList>
            <person name="Haridas S."/>
            <person name="Albert R."/>
            <person name="Binder M."/>
            <person name="Bloem J."/>
            <person name="Labutti K."/>
            <person name="Salamov A."/>
            <person name="Andreopoulos B."/>
            <person name="Baker S."/>
            <person name="Barry K."/>
            <person name="Bills G."/>
            <person name="Bluhm B."/>
            <person name="Cannon C."/>
            <person name="Castanera R."/>
            <person name="Culley D."/>
            <person name="Daum C."/>
            <person name="Ezra D."/>
            <person name="Gonzalez J."/>
            <person name="Henrissat B."/>
            <person name="Kuo A."/>
            <person name="Liang C."/>
            <person name="Lipzen A."/>
            <person name="Lutzoni F."/>
            <person name="Magnuson J."/>
            <person name="Mondo S."/>
            <person name="Nolan M."/>
            <person name="Ohm R."/>
            <person name="Pangilinan J."/>
            <person name="Park H.-J."/>
            <person name="Ramirez L."/>
            <person name="Alfaro M."/>
            <person name="Sun H."/>
            <person name="Tritt A."/>
            <person name="Yoshinaga Y."/>
            <person name="Zwiers L.-H."/>
            <person name="Turgeon B."/>
            <person name="Goodwin S."/>
            <person name="Spatafora J."/>
            <person name="Crous P."/>
            <person name="Grigoriev I."/>
        </authorList>
    </citation>
    <scope>NUCLEOTIDE SEQUENCE</scope>
    <source>
        <strain evidence="1">CBS 525.71</strain>
    </source>
</reference>
<keyword evidence="2" id="KW-1185">Reference proteome</keyword>
<accession>A0ACB6SEP4</accession>
<protein>
    <submittedName>
        <fullName evidence="1">Uncharacterized protein</fullName>
    </submittedName>
</protein>
<organism evidence="1 2">
    <name type="scientific">Macroventuria anomochaeta</name>
    <dbReference type="NCBI Taxonomy" id="301207"/>
    <lineage>
        <taxon>Eukaryota</taxon>
        <taxon>Fungi</taxon>
        <taxon>Dikarya</taxon>
        <taxon>Ascomycota</taxon>
        <taxon>Pezizomycotina</taxon>
        <taxon>Dothideomycetes</taxon>
        <taxon>Pleosporomycetidae</taxon>
        <taxon>Pleosporales</taxon>
        <taxon>Pleosporineae</taxon>
        <taxon>Didymellaceae</taxon>
        <taxon>Macroventuria</taxon>
    </lineage>
</organism>
<evidence type="ECO:0000313" key="1">
    <source>
        <dbReference type="EMBL" id="KAF2631962.1"/>
    </source>
</evidence>
<evidence type="ECO:0000313" key="2">
    <source>
        <dbReference type="Proteomes" id="UP000799754"/>
    </source>
</evidence>